<name>A0ABV9UU59_9ACTN</name>
<keyword evidence="3" id="KW-1185">Reference proteome</keyword>
<gene>
    <name evidence="2" type="ORF">ACFPFX_27455</name>
</gene>
<sequence>MGRLTTRNVAGQHGTTPRRGAEAVVYDTTWAGEARSAAGCAGVLLGLLLAIDAGAGTLGVVRAVLWVVLAALLFVVLWPARVSVGPGRLVSRGLLRRTEIRTDRLVSVRWSDGVAQRLVLRDSEGHRAELDPKVLVANPPMWHVLDRDARSSLDHDVLRCGETALRQMAARVDRETARTVFTLSGLR</sequence>
<keyword evidence="1" id="KW-0472">Membrane</keyword>
<comment type="caution">
    <text evidence="2">The sequence shown here is derived from an EMBL/GenBank/DDBJ whole genome shotgun (WGS) entry which is preliminary data.</text>
</comment>
<reference evidence="3" key="1">
    <citation type="journal article" date="2019" name="Int. J. Syst. Evol. Microbiol.">
        <title>The Global Catalogue of Microorganisms (GCM) 10K type strain sequencing project: providing services to taxonomists for standard genome sequencing and annotation.</title>
        <authorList>
            <consortium name="The Broad Institute Genomics Platform"/>
            <consortium name="The Broad Institute Genome Sequencing Center for Infectious Disease"/>
            <person name="Wu L."/>
            <person name="Ma J."/>
        </authorList>
    </citation>
    <scope>NUCLEOTIDE SEQUENCE [LARGE SCALE GENOMIC DNA]</scope>
    <source>
        <strain evidence="3">CCM 7224</strain>
    </source>
</reference>
<feature type="transmembrane region" description="Helical" evidence="1">
    <location>
        <begin position="34"/>
        <end position="51"/>
    </location>
</feature>
<accession>A0ABV9UU59</accession>
<protein>
    <recommendedName>
        <fullName evidence="4">Integral membrane protein</fullName>
    </recommendedName>
</protein>
<keyword evidence="1" id="KW-0812">Transmembrane</keyword>
<organism evidence="2 3">
    <name type="scientific">Streptomyces mauvecolor</name>
    <dbReference type="NCBI Taxonomy" id="58345"/>
    <lineage>
        <taxon>Bacteria</taxon>
        <taxon>Bacillati</taxon>
        <taxon>Actinomycetota</taxon>
        <taxon>Actinomycetes</taxon>
        <taxon>Kitasatosporales</taxon>
        <taxon>Streptomycetaceae</taxon>
        <taxon>Streptomyces</taxon>
    </lineage>
</organism>
<dbReference type="EMBL" id="JBHSIZ010000036">
    <property type="protein sequence ID" value="MFC4960036.1"/>
    <property type="molecule type" value="Genomic_DNA"/>
</dbReference>
<evidence type="ECO:0000256" key="1">
    <source>
        <dbReference type="SAM" id="Phobius"/>
    </source>
</evidence>
<proteinExistence type="predicted"/>
<evidence type="ECO:0000313" key="3">
    <source>
        <dbReference type="Proteomes" id="UP001595834"/>
    </source>
</evidence>
<feature type="transmembrane region" description="Helical" evidence="1">
    <location>
        <begin position="63"/>
        <end position="80"/>
    </location>
</feature>
<evidence type="ECO:0000313" key="2">
    <source>
        <dbReference type="EMBL" id="MFC4960036.1"/>
    </source>
</evidence>
<dbReference type="RefSeq" id="WP_344373679.1">
    <property type="nucleotide sequence ID" value="NZ_BAAASQ010000008.1"/>
</dbReference>
<dbReference type="Proteomes" id="UP001595834">
    <property type="component" value="Unassembled WGS sequence"/>
</dbReference>
<evidence type="ECO:0008006" key="4">
    <source>
        <dbReference type="Google" id="ProtNLM"/>
    </source>
</evidence>
<keyword evidence="1" id="KW-1133">Transmembrane helix</keyword>